<evidence type="ECO:0000256" key="2">
    <source>
        <dbReference type="SAM" id="Phobius"/>
    </source>
</evidence>
<evidence type="ECO:0000256" key="1">
    <source>
        <dbReference type="SAM" id="MobiDB-lite"/>
    </source>
</evidence>
<dbReference type="Proteomes" id="UP001501759">
    <property type="component" value="Unassembled WGS sequence"/>
</dbReference>
<gene>
    <name evidence="4" type="ORF">GCM10023335_37680</name>
</gene>
<feature type="chain" id="PRO_5046258261" description="Secreted protein" evidence="3">
    <location>
        <begin position="32"/>
        <end position="279"/>
    </location>
</feature>
<keyword evidence="2" id="KW-1133">Transmembrane helix</keyword>
<evidence type="ECO:0000313" key="5">
    <source>
        <dbReference type="Proteomes" id="UP001501759"/>
    </source>
</evidence>
<dbReference type="EMBL" id="BAABKB010000012">
    <property type="protein sequence ID" value="GAA5014203.1"/>
    <property type="molecule type" value="Genomic_DNA"/>
</dbReference>
<dbReference type="RefSeq" id="WP_345649994.1">
    <property type="nucleotide sequence ID" value="NZ_BAABKB010000012.1"/>
</dbReference>
<organism evidence="4 5">
    <name type="scientific">Streptomyces siamensis</name>
    <dbReference type="NCBI Taxonomy" id="1274986"/>
    <lineage>
        <taxon>Bacteria</taxon>
        <taxon>Bacillati</taxon>
        <taxon>Actinomycetota</taxon>
        <taxon>Actinomycetes</taxon>
        <taxon>Kitasatosporales</taxon>
        <taxon>Streptomycetaceae</taxon>
        <taxon>Streptomyces</taxon>
    </lineage>
</organism>
<feature type="region of interest" description="Disordered" evidence="1">
    <location>
        <begin position="30"/>
        <end position="50"/>
    </location>
</feature>
<feature type="signal peptide" evidence="3">
    <location>
        <begin position="1"/>
        <end position="31"/>
    </location>
</feature>
<comment type="caution">
    <text evidence="4">The sequence shown here is derived from an EMBL/GenBank/DDBJ whole genome shotgun (WGS) entry which is preliminary data.</text>
</comment>
<feature type="transmembrane region" description="Helical" evidence="2">
    <location>
        <begin position="245"/>
        <end position="265"/>
    </location>
</feature>
<evidence type="ECO:0008006" key="6">
    <source>
        <dbReference type="Google" id="ProtNLM"/>
    </source>
</evidence>
<keyword evidence="2" id="KW-0472">Membrane</keyword>
<accession>A0ABP9IZS6</accession>
<evidence type="ECO:0000313" key="4">
    <source>
        <dbReference type="EMBL" id="GAA5014203.1"/>
    </source>
</evidence>
<keyword evidence="5" id="KW-1185">Reference proteome</keyword>
<keyword evidence="3" id="KW-0732">Signal</keyword>
<reference evidence="5" key="1">
    <citation type="journal article" date="2019" name="Int. J. Syst. Evol. Microbiol.">
        <title>The Global Catalogue of Microorganisms (GCM) 10K type strain sequencing project: providing services to taxonomists for standard genome sequencing and annotation.</title>
        <authorList>
            <consortium name="The Broad Institute Genomics Platform"/>
            <consortium name="The Broad Institute Genome Sequencing Center for Infectious Disease"/>
            <person name="Wu L."/>
            <person name="Ma J."/>
        </authorList>
    </citation>
    <scope>NUCLEOTIDE SEQUENCE [LARGE SCALE GENOMIC DNA]</scope>
    <source>
        <strain evidence="5">JCM 18409</strain>
    </source>
</reference>
<feature type="compositionally biased region" description="Low complexity" evidence="1">
    <location>
        <begin position="30"/>
        <end position="46"/>
    </location>
</feature>
<keyword evidence="2" id="KW-0812">Transmembrane</keyword>
<name>A0ABP9IZS6_9ACTN</name>
<sequence length="279" mass="28361">MRIRRVLTTALFLLGVAAPAALAVAAAPAVADSSPSPSPSGDDGAPTEAGTSFRTATEIEQGQRATAGASTGDYLYWSFPADAGQRPTVKATVKLPGSAARSAAETWQIDVYDGLRRRQACQYGAQTRTAAAGAASVELSCTLRTVRAWSETWANDPLPGTYYIRLTATGLPASGLGLPVNAEVEVGSKDIGGAAAVDGSLAEPLVPGIATTGGKSDEDSDSSAAVLSSIEPDDGWASGWWSDRWVWTAIGGVLAALAGIGGYALTRGAGRPSRVPPGA</sequence>
<evidence type="ECO:0000256" key="3">
    <source>
        <dbReference type="SAM" id="SignalP"/>
    </source>
</evidence>
<proteinExistence type="predicted"/>
<protein>
    <recommendedName>
        <fullName evidence="6">Secreted protein</fullName>
    </recommendedName>
</protein>